<dbReference type="GO" id="GO:0006310">
    <property type="term" value="P:DNA recombination"/>
    <property type="evidence" value="ECO:0007669"/>
    <property type="project" value="InterPro"/>
</dbReference>
<reference evidence="7 8" key="1">
    <citation type="journal article" date="2003" name="Int. J. Syst. Evol. Microbiol.">
        <title>Virgibacillus carmonensis sp. nov., Virgibacillus necropolis sp. nov. and Virgibacillus picturae sp. nov., three novel species isolated from deteriorated mural paintings, transfer of the species of the genus salibacillus to Virgibacillus, as Virgibacillus marismortui comb. nov. and Virgibacillus salexigens comb. nov., and emended description of the genus Virgibacillus.</title>
        <authorList>
            <person name="Heyrman J."/>
            <person name="Logan N.A."/>
            <person name="Busse H.J."/>
            <person name="Balcaen A."/>
            <person name="Lebbe L."/>
            <person name="Rodriguez-Diaz M."/>
            <person name="Swings J."/>
            <person name="De Vos P."/>
        </authorList>
    </citation>
    <scope>NUCLEOTIDE SEQUENCE [LARGE SCALE GENOMIC DNA]</scope>
    <source>
        <strain evidence="7 8">LMG 19488</strain>
    </source>
</reference>
<keyword evidence="2" id="KW-0378">Hydrolase</keyword>
<dbReference type="GO" id="GO:0009378">
    <property type="term" value="F:four-way junction helicase activity"/>
    <property type="evidence" value="ECO:0007669"/>
    <property type="project" value="TreeGrafter"/>
</dbReference>
<dbReference type="EMBL" id="CP022437">
    <property type="protein sequence ID" value="ASN05484.1"/>
    <property type="molecule type" value="Genomic_DNA"/>
</dbReference>
<dbReference type="InterPro" id="IPR014001">
    <property type="entry name" value="Helicase_ATP-bd"/>
</dbReference>
<dbReference type="Gene3D" id="3.40.50.300">
    <property type="entry name" value="P-loop containing nucleotide triphosphate hydrolases"/>
    <property type="match status" value="2"/>
</dbReference>
<dbReference type="PROSITE" id="PS51194">
    <property type="entry name" value="HELICASE_CTER"/>
    <property type="match status" value="1"/>
</dbReference>
<dbReference type="GO" id="GO:0005737">
    <property type="term" value="C:cytoplasm"/>
    <property type="evidence" value="ECO:0007669"/>
    <property type="project" value="TreeGrafter"/>
</dbReference>
<dbReference type="InterPro" id="IPR004589">
    <property type="entry name" value="DNA_helicase_ATP-dep_RecQ"/>
</dbReference>
<dbReference type="OrthoDB" id="9763310at2"/>
<sequence>MNKVIDSNLVLEDKLKDHFGFTTFRTGQKEIIRDVMRGKDVLGILPTGMGKSLCYQLPAKLLRGTTIVISPLISLMMDQVKQLKASNFKEVIALNSFINPVERKALYQHLEDYKLIYVSPELIQQNELLDRLKQLSINLLVIDEAHCISQWGHDFRPDYLRLSNIVFELNNPPILALSATATKAIQLDIKKVLKSPNMVDHIYPMDRENIIFSIEKVANDSEKNEKIKKLFDRIRVPTIIYFSSRIATEQLTSFLLKEHPSLRVAFYHGGMETIDRISVQQQFMNNQLDVICCTSAFGMGINKKDIRFIIHYHLPLQLESFIQEIGRAGRDGKESVSLLLYSDHDYYLPANLMKKELPTEDDLRFVFQQLNSLYKQKKQLPHKIEQMEQIFHLSEIQWRFLHYQFENHGMIKRNMIVYKREKWKHAYHAIHQFIDERLILKEQKLREMIAWIETESCLREQLYKGFQSNYTLPLHSCCSNCGFNLANWEIEQQEVEQSYHNWEEKLQALFTTGGKNA</sequence>
<dbReference type="SMART" id="SM00487">
    <property type="entry name" value="DEXDc"/>
    <property type="match status" value="1"/>
</dbReference>
<dbReference type="SMART" id="SM00490">
    <property type="entry name" value="HELICc"/>
    <property type="match status" value="1"/>
</dbReference>
<dbReference type="GO" id="GO:0005524">
    <property type="term" value="F:ATP binding"/>
    <property type="evidence" value="ECO:0007669"/>
    <property type="project" value="UniProtKB-KW"/>
</dbReference>
<dbReference type="GO" id="GO:0006281">
    <property type="term" value="P:DNA repair"/>
    <property type="evidence" value="ECO:0007669"/>
    <property type="project" value="TreeGrafter"/>
</dbReference>
<dbReference type="InterPro" id="IPR027417">
    <property type="entry name" value="P-loop_NTPase"/>
</dbReference>
<accession>A0A221MCX7</accession>
<proteinExistence type="predicted"/>
<dbReference type="GO" id="GO:0003676">
    <property type="term" value="F:nucleic acid binding"/>
    <property type="evidence" value="ECO:0007669"/>
    <property type="project" value="InterPro"/>
</dbReference>
<gene>
    <name evidence="7" type="ORF">CFK40_10915</name>
</gene>
<dbReference type="KEGG" id="vne:CFK40_10915"/>
<dbReference type="InterPro" id="IPR011545">
    <property type="entry name" value="DEAD/DEAH_box_helicase_dom"/>
</dbReference>
<dbReference type="AlphaFoldDB" id="A0A221MCX7"/>
<dbReference type="InterPro" id="IPR001650">
    <property type="entry name" value="Helicase_C-like"/>
</dbReference>
<dbReference type="GO" id="GO:0043590">
    <property type="term" value="C:bacterial nucleoid"/>
    <property type="evidence" value="ECO:0007669"/>
    <property type="project" value="TreeGrafter"/>
</dbReference>
<evidence type="ECO:0000256" key="4">
    <source>
        <dbReference type="ARBA" id="ARBA00022840"/>
    </source>
</evidence>
<dbReference type="PANTHER" id="PTHR13710:SF84">
    <property type="entry name" value="ATP-DEPENDENT DNA HELICASE RECS-RELATED"/>
    <property type="match status" value="1"/>
</dbReference>
<dbReference type="Pfam" id="PF00270">
    <property type="entry name" value="DEAD"/>
    <property type="match status" value="1"/>
</dbReference>
<dbReference type="NCBIfam" id="TIGR00614">
    <property type="entry name" value="recQ_fam"/>
    <property type="match status" value="1"/>
</dbReference>
<evidence type="ECO:0000256" key="2">
    <source>
        <dbReference type="ARBA" id="ARBA00022801"/>
    </source>
</evidence>
<evidence type="ECO:0000256" key="3">
    <source>
        <dbReference type="ARBA" id="ARBA00022806"/>
    </source>
</evidence>
<name>A0A221MCX7_9BACI</name>
<dbReference type="PANTHER" id="PTHR13710">
    <property type="entry name" value="DNA HELICASE RECQ FAMILY MEMBER"/>
    <property type="match status" value="1"/>
</dbReference>
<keyword evidence="1" id="KW-0547">Nucleotide-binding</keyword>
<dbReference type="GO" id="GO:0030894">
    <property type="term" value="C:replisome"/>
    <property type="evidence" value="ECO:0007669"/>
    <property type="project" value="TreeGrafter"/>
</dbReference>
<dbReference type="CDD" id="cd17920">
    <property type="entry name" value="DEXHc_RecQ"/>
    <property type="match status" value="1"/>
</dbReference>
<evidence type="ECO:0000313" key="8">
    <source>
        <dbReference type="Proteomes" id="UP000204391"/>
    </source>
</evidence>
<evidence type="ECO:0000259" key="5">
    <source>
        <dbReference type="PROSITE" id="PS51192"/>
    </source>
</evidence>
<dbReference type="Pfam" id="PF00271">
    <property type="entry name" value="Helicase_C"/>
    <property type="match status" value="1"/>
</dbReference>
<evidence type="ECO:0000313" key="7">
    <source>
        <dbReference type="EMBL" id="ASN05484.1"/>
    </source>
</evidence>
<keyword evidence="8" id="KW-1185">Reference proteome</keyword>
<keyword evidence="4" id="KW-0067">ATP-binding</keyword>
<keyword evidence="3 7" id="KW-0347">Helicase</keyword>
<evidence type="ECO:0000259" key="6">
    <source>
        <dbReference type="PROSITE" id="PS51194"/>
    </source>
</evidence>
<protein>
    <submittedName>
        <fullName evidence="7">ATP-dependent DNA helicase</fullName>
    </submittedName>
</protein>
<dbReference type="Proteomes" id="UP000204391">
    <property type="component" value="Chromosome"/>
</dbReference>
<dbReference type="RefSeq" id="WP_089532333.1">
    <property type="nucleotide sequence ID" value="NZ_CP022437.1"/>
</dbReference>
<dbReference type="FunFam" id="3.40.50.300:FF:001389">
    <property type="entry name" value="ATP-dependent DNA helicase RecQ"/>
    <property type="match status" value="1"/>
</dbReference>
<feature type="domain" description="Helicase C-terminal" evidence="6">
    <location>
        <begin position="226"/>
        <end position="388"/>
    </location>
</feature>
<dbReference type="GO" id="GO:0016787">
    <property type="term" value="F:hydrolase activity"/>
    <property type="evidence" value="ECO:0007669"/>
    <property type="project" value="UniProtKB-KW"/>
</dbReference>
<feature type="domain" description="Helicase ATP-binding" evidence="5">
    <location>
        <begin position="32"/>
        <end position="199"/>
    </location>
</feature>
<evidence type="ECO:0000256" key="1">
    <source>
        <dbReference type="ARBA" id="ARBA00022741"/>
    </source>
</evidence>
<dbReference type="SUPFAM" id="SSF52540">
    <property type="entry name" value="P-loop containing nucleoside triphosphate hydrolases"/>
    <property type="match status" value="1"/>
</dbReference>
<dbReference type="GO" id="GO:0043138">
    <property type="term" value="F:3'-5' DNA helicase activity"/>
    <property type="evidence" value="ECO:0007669"/>
    <property type="project" value="TreeGrafter"/>
</dbReference>
<organism evidence="7 8">
    <name type="scientific">Virgibacillus necropolis</name>
    <dbReference type="NCBI Taxonomy" id="163877"/>
    <lineage>
        <taxon>Bacteria</taxon>
        <taxon>Bacillati</taxon>
        <taxon>Bacillota</taxon>
        <taxon>Bacilli</taxon>
        <taxon>Bacillales</taxon>
        <taxon>Bacillaceae</taxon>
        <taxon>Virgibacillus</taxon>
    </lineage>
</organism>
<dbReference type="PROSITE" id="PS51192">
    <property type="entry name" value="HELICASE_ATP_BIND_1"/>
    <property type="match status" value="1"/>
</dbReference>